<dbReference type="Proteomes" id="UP000242474">
    <property type="component" value="Unassembled WGS sequence"/>
</dbReference>
<evidence type="ECO:0000313" key="3">
    <source>
        <dbReference type="Proteomes" id="UP000242474"/>
    </source>
</evidence>
<feature type="compositionally biased region" description="Low complexity" evidence="1">
    <location>
        <begin position="68"/>
        <end position="83"/>
    </location>
</feature>
<evidence type="ECO:0000256" key="1">
    <source>
        <dbReference type="SAM" id="MobiDB-lite"/>
    </source>
</evidence>
<sequence length="236" mass="26720">MSGRKPLLNSLMGQLVRSLGFRKHEDDQPSRGAINNSDTSTINSYTSIRTPPQLCLIKDSTSLQLYYQGDEQGSGSSSEDGYGTNQPSPIKEDLLSNSSEGENKEKEEDLFRKECAEALKEIAKFTNEFITPSSRFTDIFKEYEQNGNDDEDDDTNNCTNEVATSEDVKEVNILIAELKEIVELINNDEQFVYNLRNIDKITNSDFEELSDFIDKIYKNVSRITRVCNSVLSKTHN</sequence>
<reference evidence="2 3" key="1">
    <citation type="journal article" date="2015" name="Genome Biol. Evol.">
        <title>Phylogenomic analyses indicate that early fungi evolved digesting cell walls of algal ancestors of land plants.</title>
        <authorList>
            <person name="Chang Y."/>
            <person name="Wang S."/>
            <person name="Sekimoto S."/>
            <person name="Aerts A.L."/>
            <person name="Choi C."/>
            <person name="Clum A."/>
            <person name="LaButti K.M."/>
            <person name="Lindquist E.A."/>
            <person name="Yee Ngan C."/>
            <person name="Ohm R.A."/>
            <person name="Salamov A.A."/>
            <person name="Grigoriev I.V."/>
            <person name="Spatafora J.W."/>
            <person name="Berbee M.L."/>
        </authorList>
    </citation>
    <scope>NUCLEOTIDE SEQUENCE [LARGE SCALE GENOMIC DNA]</scope>
    <source>
        <strain evidence="2 3">NRRL 1564</strain>
    </source>
</reference>
<feature type="compositionally biased region" description="Polar residues" evidence="1">
    <location>
        <begin position="33"/>
        <end position="45"/>
    </location>
</feature>
<evidence type="ECO:0000313" key="2">
    <source>
        <dbReference type="EMBL" id="PIA16165.1"/>
    </source>
</evidence>
<dbReference type="EMBL" id="KZ303501">
    <property type="protein sequence ID" value="PIA16165.1"/>
    <property type="molecule type" value="Genomic_DNA"/>
</dbReference>
<name>A0A2G5BAX5_COERN</name>
<protein>
    <submittedName>
        <fullName evidence="2">Uncharacterized protein</fullName>
    </submittedName>
</protein>
<keyword evidence="3" id="KW-1185">Reference proteome</keyword>
<organism evidence="2 3">
    <name type="scientific">Coemansia reversa (strain ATCC 12441 / NRRL 1564)</name>
    <dbReference type="NCBI Taxonomy" id="763665"/>
    <lineage>
        <taxon>Eukaryota</taxon>
        <taxon>Fungi</taxon>
        <taxon>Fungi incertae sedis</taxon>
        <taxon>Zoopagomycota</taxon>
        <taxon>Kickxellomycotina</taxon>
        <taxon>Kickxellomycetes</taxon>
        <taxon>Kickxellales</taxon>
        <taxon>Kickxellaceae</taxon>
        <taxon>Coemansia</taxon>
    </lineage>
</organism>
<gene>
    <name evidence="2" type="ORF">COEREDRAFT_87140</name>
</gene>
<proteinExistence type="predicted"/>
<feature type="region of interest" description="Disordered" evidence="1">
    <location>
        <begin position="21"/>
        <end position="45"/>
    </location>
</feature>
<feature type="region of interest" description="Disordered" evidence="1">
    <location>
        <begin position="68"/>
        <end position="109"/>
    </location>
</feature>
<accession>A0A2G5BAX5</accession>
<dbReference type="AlphaFoldDB" id="A0A2G5BAX5"/>